<dbReference type="EMBL" id="JAKZGS010000019">
    <property type="protein sequence ID" value="MCH7399693.1"/>
    <property type="molecule type" value="Genomic_DNA"/>
</dbReference>
<name>A0ABS9USU1_9BACT</name>
<reference evidence="4" key="1">
    <citation type="submission" date="2022-03" db="EMBL/GenBank/DDBJ databases">
        <title>De novo assembled genomes of Belliella spp. (Cyclobacteriaceae) strains.</title>
        <authorList>
            <person name="Szabo A."/>
            <person name="Korponai K."/>
            <person name="Felfoldi T."/>
        </authorList>
    </citation>
    <scope>NUCLEOTIDE SEQUENCE</scope>
    <source>
        <strain evidence="4">DSM 107340</strain>
    </source>
</reference>
<comment type="similarity">
    <text evidence="2">Belongs to the hyi family.</text>
</comment>
<evidence type="ECO:0000256" key="1">
    <source>
        <dbReference type="ARBA" id="ARBA00023235"/>
    </source>
</evidence>
<dbReference type="PANTHER" id="PTHR43489">
    <property type="entry name" value="ISOMERASE"/>
    <property type="match status" value="1"/>
</dbReference>
<proteinExistence type="inferred from homology"/>
<evidence type="ECO:0000256" key="2">
    <source>
        <dbReference type="PIRNR" id="PIRNR006241"/>
    </source>
</evidence>
<comment type="caution">
    <text evidence="4">The sequence shown here is derived from an EMBL/GenBank/DDBJ whole genome shotgun (WGS) entry which is preliminary data.</text>
</comment>
<dbReference type="InterPro" id="IPR013022">
    <property type="entry name" value="Xyl_isomerase-like_TIM-brl"/>
</dbReference>
<protein>
    <submittedName>
        <fullName evidence="4">TIM barrel protein</fullName>
    </submittedName>
</protein>
<dbReference type="InterPro" id="IPR026040">
    <property type="entry name" value="HyI-like"/>
</dbReference>
<dbReference type="RefSeq" id="WP_241276188.1">
    <property type="nucleotide sequence ID" value="NZ_JAKZGS010000019.1"/>
</dbReference>
<gene>
    <name evidence="4" type="ORF">MM236_16980</name>
</gene>
<keyword evidence="5" id="KW-1185">Reference proteome</keyword>
<dbReference type="PANTHER" id="PTHR43489:SF3">
    <property type="entry name" value="XYLOSE ISOMERASE DOMAIN PROTEIN TIM BARREL"/>
    <property type="match status" value="1"/>
</dbReference>
<dbReference type="Gene3D" id="3.20.20.150">
    <property type="entry name" value="Divalent-metal-dependent TIM barrel enzymes"/>
    <property type="match status" value="1"/>
</dbReference>
<dbReference type="SUPFAM" id="SSF51658">
    <property type="entry name" value="Xylose isomerase-like"/>
    <property type="match status" value="1"/>
</dbReference>
<dbReference type="PIRSF" id="PIRSF006241">
    <property type="entry name" value="HyI"/>
    <property type="match status" value="1"/>
</dbReference>
<organism evidence="4 5">
    <name type="scientific">Belliella calami</name>
    <dbReference type="NCBI Taxonomy" id="2923436"/>
    <lineage>
        <taxon>Bacteria</taxon>
        <taxon>Pseudomonadati</taxon>
        <taxon>Bacteroidota</taxon>
        <taxon>Cytophagia</taxon>
        <taxon>Cytophagales</taxon>
        <taxon>Cyclobacteriaceae</taxon>
        <taxon>Belliella</taxon>
    </lineage>
</organism>
<evidence type="ECO:0000259" key="3">
    <source>
        <dbReference type="Pfam" id="PF01261"/>
    </source>
</evidence>
<dbReference type="InterPro" id="IPR050417">
    <property type="entry name" value="Sugar_Epim/Isomerase"/>
</dbReference>
<evidence type="ECO:0000313" key="5">
    <source>
        <dbReference type="Proteomes" id="UP001165488"/>
    </source>
</evidence>
<dbReference type="InterPro" id="IPR036237">
    <property type="entry name" value="Xyl_isomerase-like_sf"/>
</dbReference>
<keyword evidence="1 2" id="KW-0413">Isomerase</keyword>
<dbReference type="Proteomes" id="UP001165488">
    <property type="component" value="Unassembled WGS sequence"/>
</dbReference>
<feature type="domain" description="Xylose isomerase-like TIM barrel" evidence="3">
    <location>
        <begin position="82"/>
        <end position="278"/>
    </location>
</feature>
<sequence>MNHINRRTSVKKMIVGSLAASVLPLIKLNASPMKNSNLKGNVNHAVCAWTFGHLSLEELCKSIKKIGFNAIDLVGPKDWHILQANGVDCSMCNGAEVSLEKGFNNKTYHEQLVKNYTEIIPLVAKAGYKNLICFSGNRDGMDDETGLQNSVEGLKKVIGLAEKHKVTLVMELLNSRIDHPDYMCDKTSWGVELCKRLGSDNFKLLYDIYHMQIDEGDLIRTIKNSHQYIAHYHTAGNPGRNEIDDSQEINYPAVVKAILETGFKGYICQEFMPKKENKLASLEEAIKICDI</sequence>
<evidence type="ECO:0000313" key="4">
    <source>
        <dbReference type="EMBL" id="MCH7399693.1"/>
    </source>
</evidence>
<dbReference type="Pfam" id="PF01261">
    <property type="entry name" value="AP_endonuc_2"/>
    <property type="match status" value="1"/>
</dbReference>
<accession>A0ABS9USU1</accession>